<keyword evidence="4" id="KW-0378">Hydrolase</keyword>
<comment type="similarity">
    <text evidence="1">Belongs to the glycosyl hydrolase 59 family.</text>
</comment>
<evidence type="ECO:0000256" key="10">
    <source>
        <dbReference type="ARBA" id="ARBA00023295"/>
    </source>
</evidence>
<dbReference type="EC" id="3.2.1.46" evidence="2"/>
<dbReference type="Pfam" id="PF17387">
    <property type="entry name" value="Glyco_hydro_59M"/>
    <property type="match status" value="1"/>
</dbReference>
<evidence type="ECO:0000256" key="5">
    <source>
        <dbReference type="ARBA" id="ARBA00022919"/>
    </source>
</evidence>
<evidence type="ECO:0000256" key="6">
    <source>
        <dbReference type="ARBA" id="ARBA00022963"/>
    </source>
</evidence>
<dbReference type="Pfam" id="PF02057">
    <property type="entry name" value="Glyco_hydro_59"/>
    <property type="match status" value="1"/>
</dbReference>
<evidence type="ECO:0000313" key="18">
    <source>
        <dbReference type="Proteomes" id="UP000735302"/>
    </source>
</evidence>
<dbReference type="PANTHER" id="PTHR15172:SF1">
    <property type="entry name" value="GALACTOCEREBROSIDASE"/>
    <property type="match status" value="1"/>
</dbReference>
<dbReference type="GO" id="GO:0004336">
    <property type="term" value="F:galactosylceramidase activity"/>
    <property type="evidence" value="ECO:0007669"/>
    <property type="project" value="UniProtKB-EC"/>
</dbReference>
<evidence type="ECO:0000256" key="3">
    <source>
        <dbReference type="ARBA" id="ARBA00022729"/>
    </source>
</evidence>
<evidence type="ECO:0000256" key="8">
    <source>
        <dbReference type="ARBA" id="ARBA00023157"/>
    </source>
</evidence>
<evidence type="ECO:0000256" key="13">
    <source>
        <dbReference type="SAM" id="SignalP"/>
    </source>
</evidence>
<dbReference type="SUPFAM" id="SSF51445">
    <property type="entry name" value="(Trans)glycosidases"/>
    <property type="match status" value="1"/>
</dbReference>
<evidence type="ECO:0000313" key="17">
    <source>
        <dbReference type="EMBL" id="GFO05182.1"/>
    </source>
</evidence>
<dbReference type="PRINTS" id="PR00850">
    <property type="entry name" value="GLHYDRLASE59"/>
</dbReference>
<evidence type="ECO:0000256" key="4">
    <source>
        <dbReference type="ARBA" id="ARBA00022801"/>
    </source>
</evidence>
<feature type="domain" description="Glycosyl hydrolase family 59 catalytic" evidence="14">
    <location>
        <begin position="55"/>
        <end position="348"/>
    </location>
</feature>
<feature type="domain" description="Glycosyl hydrolase family 59 central" evidence="15">
    <location>
        <begin position="362"/>
        <end position="474"/>
    </location>
</feature>
<keyword evidence="8" id="KW-1015">Disulfide bond</keyword>
<keyword evidence="10" id="KW-0326">Glycosidase</keyword>
<dbReference type="InterPro" id="IPR049162">
    <property type="entry name" value="GH59_C"/>
</dbReference>
<dbReference type="Gene3D" id="3.20.20.80">
    <property type="entry name" value="Glycosidases"/>
    <property type="match status" value="1"/>
</dbReference>
<dbReference type="InterPro" id="IPR035394">
    <property type="entry name" value="Glyco_hydro_59_dom"/>
</dbReference>
<dbReference type="PANTHER" id="PTHR15172">
    <property type="entry name" value="GALACTOCEREBROSIDASE"/>
    <property type="match status" value="1"/>
</dbReference>
<dbReference type="InterPro" id="IPR049161">
    <property type="entry name" value="GH59_cat"/>
</dbReference>
<evidence type="ECO:0000256" key="7">
    <source>
        <dbReference type="ARBA" id="ARBA00023098"/>
    </source>
</evidence>
<feature type="active site" description="Proton donor/acceptor" evidence="12">
    <location>
        <position position="198"/>
    </location>
</feature>
<evidence type="ECO:0000256" key="9">
    <source>
        <dbReference type="ARBA" id="ARBA00023180"/>
    </source>
</evidence>
<evidence type="ECO:0000256" key="1">
    <source>
        <dbReference type="ARBA" id="ARBA00005637"/>
    </source>
</evidence>
<dbReference type="FunFam" id="3.20.20.80:FF:000026">
    <property type="entry name" value="galactocerebrosidase precursor"/>
    <property type="match status" value="1"/>
</dbReference>
<keyword evidence="9" id="KW-0325">Glycoprotein</keyword>
<evidence type="ECO:0000256" key="2">
    <source>
        <dbReference type="ARBA" id="ARBA00012657"/>
    </source>
</evidence>
<feature type="signal peptide" evidence="13">
    <location>
        <begin position="1"/>
        <end position="19"/>
    </location>
</feature>
<keyword evidence="18" id="KW-1185">Reference proteome</keyword>
<keyword evidence="7" id="KW-0443">Lipid metabolism</keyword>
<comment type="caution">
    <text evidence="17">The sequence shown here is derived from an EMBL/GenBank/DDBJ whole genome shotgun (WGS) entry which is preliminary data.</text>
</comment>
<evidence type="ECO:0000256" key="12">
    <source>
        <dbReference type="PIRSR" id="PIRSR601286-50"/>
    </source>
</evidence>
<organism evidence="17 18">
    <name type="scientific">Plakobranchus ocellatus</name>
    <dbReference type="NCBI Taxonomy" id="259542"/>
    <lineage>
        <taxon>Eukaryota</taxon>
        <taxon>Metazoa</taxon>
        <taxon>Spiralia</taxon>
        <taxon>Lophotrochozoa</taxon>
        <taxon>Mollusca</taxon>
        <taxon>Gastropoda</taxon>
        <taxon>Heterobranchia</taxon>
        <taxon>Euthyneura</taxon>
        <taxon>Panpulmonata</taxon>
        <taxon>Sacoglossa</taxon>
        <taxon>Placobranchoidea</taxon>
        <taxon>Plakobranchidae</taxon>
        <taxon>Plakobranchus</taxon>
    </lineage>
</organism>
<dbReference type="GO" id="GO:0006683">
    <property type="term" value="P:galactosylceramide catabolic process"/>
    <property type="evidence" value="ECO:0007669"/>
    <property type="project" value="InterPro"/>
</dbReference>
<feature type="chain" id="PRO_5043797479" description="galactosylceramidase" evidence="13">
    <location>
        <begin position="20"/>
        <end position="692"/>
    </location>
</feature>
<evidence type="ECO:0000259" key="15">
    <source>
        <dbReference type="Pfam" id="PF17387"/>
    </source>
</evidence>
<protein>
    <recommendedName>
        <fullName evidence="2">galactosylceramidase</fullName>
        <ecNumber evidence="2">3.2.1.46</ecNumber>
    </recommendedName>
    <alternativeName>
        <fullName evidence="11">Galactosylceramidase</fullName>
    </alternativeName>
</protein>
<proteinExistence type="inferred from homology"/>
<dbReference type="GO" id="GO:0016020">
    <property type="term" value="C:membrane"/>
    <property type="evidence" value="ECO:0007669"/>
    <property type="project" value="GOC"/>
</dbReference>
<name>A0AAV4AD39_9GAST</name>
<dbReference type="InterPro" id="IPR001286">
    <property type="entry name" value="Glyco_hydro_59"/>
</dbReference>
<dbReference type="InterPro" id="IPR013785">
    <property type="entry name" value="Aldolase_TIM"/>
</dbReference>
<dbReference type="EMBL" id="BLXT01003747">
    <property type="protein sequence ID" value="GFO05182.1"/>
    <property type="molecule type" value="Genomic_DNA"/>
</dbReference>
<gene>
    <name evidence="17" type="ORF">PoB_003168700</name>
</gene>
<keyword evidence="5" id="KW-0746">Sphingolipid metabolism</keyword>
<reference evidence="17 18" key="1">
    <citation type="journal article" date="2021" name="Elife">
        <title>Chloroplast acquisition without the gene transfer in kleptoplastic sea slugs, Plakobranchus ocellatus.</title>
        <authorList>
            <person name="Maeda T."/>
            <person name="Takahashi S."/>
            <person name="Yoshida T."/>
            <person name="Shimamura S."/>
            <person name="Takaki Y."/>
            <person name="Nagai Y."/>
            <person name="Toyoda A."/>
            <person name="Suzuki Y."/>
            <person name="Arimoto A."/>
            <person name="Ishii H."/>
            <person name="Satoh N."/>
            <person name="Nishiyama T."/>
            <person name="Hasebe M."/>
            <person name="Maruyama T."/>
            <person name="Minagawa J."/>
            <person name="Obokata J."/>
            <person name="Shigenobu S."/>
        </authorList>
    </citation>
    <scope>NUCLEOTIDE SEQUENCE [LARGE SCALE GENOMIC DNA]</scope>
</reference>
<dbReference type="AlphaFoldDB" id="A0AAV4AD39"/>
<keyword evidence="6" id="KW-0442">Lipid degradation</keyword>
<keyword evidence="3 13" id="KW-0732">Signal</keyword>
<evidence type="ECO:0000256" key="11">
    <source>
        <dbReference type="ARBA" id="ARBA00033098"/>
    </source>
</evidence>
<accession>A0AAV4AD39</accession>
<dbReference type="Pfam" id="PF21708">
    <property type="entry name" value="Glyco_hydro_59_C"/>
    <property type="match status" value="1"/>
</dbReference>
<dbReference type="InterPro" id="IPR017853">
    <property type="entry name" value="GH"/>
</dbReference>
<dbReference type="GO" id="GO:0005764">
    <property type="term" value="C:lysosome"/>
    <property type="evidence" value="ECO:0007669"/>
    <property type="project" value="TreeGrafter"/>
</dbReference>
<sequence length="692" mass="77505">MDSFNALAVVFILQVVALAFVYNTKHSSPYVRAYSIHDQPETLVFDDTQGLGREFEGIGAISGGGATSKLLVNYPEKQRNEILDYLFKPNFGASLQIFKVEIGGDMQSTDGTEASHMHNQWDENYSRGYEWWLLQEAKKRNPNIKLYCLPWGFPGWIGQGTTNPFVNPKQTADYVVRWISAAKTQYNLTMDFVGIWNERMYSIPYIKTLRKMLDDRGFHKTLIIAADKKWEIATDISKDEDLASAVHAIGCHYPGTYSSAPAKKTGKPLWASEDYSTFNNEVGGGCWARILNQNYVNGEMTSTISWNLIGSYYPQLPFFRDGLMTATQPWSGHYVVNTPIWMTAHTTQFVPIGWQYLAQGYGVGKLPKGGSYVSLSNPSFDQLTIVIETMTHNHSKCIRPNLPYYTVQPQTVKLKLQGSFIKIEKMNVWYSKLGLDGSTQQMFIKKQDLFFQNNEAELKLGLDEVITLTTVDSGRKGSHPDPPVAQPFPQVVADNFSGYVEHQEPNYLAPQIGSLEVQEINGERVARQTVLERPVYWCKAEKAEKTISIIGNHSWTDMNVSVSFSIPSVNGTTGVFVATRVDRGGCDSLHAKGIFFYVFPQDDQFIVSGDLARTHIMTKGKIRLESGKHTISLEVSEGKAVGQVDQTQLFSVAVAGSSTNGWGAIGTDTFGYADFDDFLFKGPQALKFRTLW</sequence>
<feature type="active site" description="Nucleophile" evidence="12">
    <location>
        <position position="273"/>
    </location>
</feature>
<evidence type="ECO:0000259" key="14">
    <source>
        <dbReference type="Pfam" id="PF02057"/>
    </source>
</evidence>
<evidence type="ECO:0000259" key="16">
    <source>
        <dbReference type="Pfam" id="PF21708"/>
    </source>
</evidence>
<feature type="domain" description="Glycosyl hydrolase family 59 C-terminal lectin" evidence="16">
    <location>
        <begin position="511"/>
        <end position="679"/>
    </location>
</feature>
<dbReference type="Proteomes" id="UP000735302">
    <property type="component" value="Unassembled WGS sequence"/>
</dbReference>
<dbReference type="Gene3D" id="2.60.120.560">
    <property type="entry name" value="Exo-inulinase, domain 1"/>
    <property type="match status" value="1"/>
</dbReference>
<dbReference type="Gene3D" id="3.20.20.70">
    <property type="entry name" value="Aldolase class I"/>
    <property type="match status" value="1"/>
</dbReference>